<dbReference type="EMBL" id="JADWDC010000093">
    <property type="protein sequence ID" value="MCC0179563.1"/>
    <property type="molecule type" value="Genomic_DNA"/>
</dbReference>
<sequence>MMRRILRDLEWGIAFVFITLALFLIIALLTIKPVIATVTETYIAPGQIHCRSEQILTDDSGHKWDVMFFTEADSPEVTSLNLRLSGLYSSANIQSQLPLKIGTANKSYEATDIFLENPPLPSIGQYNLKNIFPRLSTADLTLEIPLENNQTARIDIPRSLFEEWQQVADRNYHPFPKLPYTFEFMC</sequence>
<evidence type="ECO:0000313" key="2">
    <source>
        <dbReference type="Proteomes" id="UP000729733"/>
    </source>
</evidence>
<name>A0A964FLT2_9CYAN</name>
<accession>A0A964FLT2</accession>
<protein>
    <submittedName>
        <fullName evidence="1">DUF3122 domain-containing protein</fullName>
    </submittedName>
</protein>
<dbReference type="AlphaFoldDB" id="A0A964FLT2"/>
<proteinExistence type="predicted"/>
<keyword evidence="2" id="KW-1185">Reference proteome</keyword>
<reference evidence="1" key="1">
    <citation type="journal article" date="2021" name="Antonie Van Leeuwenhoek">
        <title>Draft genome and description of Waterburya agarophytonicola gen. nov. sp. nov. (Pleurocapsales, Cyanobacteria): a seaweed symbiont.</title>
        <authorList>
            <person name="Bonthond G."/>
            <person name="Shalygin S."/>
            <person name="Bayer T."/>
            <person name="Weinberger F."/>
        </authorList>
    </citation>
    <scope>NUCLEOTIDE SEQUENCE</scope>
    <source>
        <strain evidence="1">KI4</strain>
    </source>
</reference>
<dbReference type="Proteomes" id="UP000729733">
    <property type="component" value="Unassembled WGS sequence"/>
</dbReference>
<comment type="caution">
    <text evidence="1">The sequence shown here is derived from an EMBL/GenBank/DDBJ whole genome shotgun (WGS) entry which is preliminary data.</text>
</comment>
<organism evidence="1 2">
    <name type="scientific">Waterburya agarophytonicola KI4</name>
    <dbReference type="NCBI Taxonomy" id="2874699"/>
    <lineage>
        <taxon>Bacteria</taxon>
        <taxon>Bacillati</taxon>
        <taxon>Cyanobacteriota</taxon>
        <taxon>Cyanophyceae</taxon>
        <taxon>Pleurocapsales</taxon>
        <taxon>Hyellaceae</taxon>
        <taxon>Waterburya</taxon>
        <taxon>Waterburya agarophytonicola</taxon>
    </lineage>
</organism>
<dbReference type="RefSeq" id="WP_229642663.1">
    <property type="nucleotide sequence ID" value="NZ_JADWDC010000093.1"/>
</dbReference>
<dbReference type="InterPro" id="IPR021469">
    <property type="entry name" value="DUF3122"/>
</dbReference>
<gene>
    <name evidence="1" type="ORF">I4641_21630</name>
</gene>
<dbReference type="Pfam" id="PF11320">
    <property type="entry name" value="DUF3122"/>
    <property type="match status" value="1"/>
</dbReference>
<evidence type="ECO:0000313" key="1">
    <source>
        <dbReference type="EMBL" id="MCC0179563.1"/>
    </source>
</evidence>